<evidence type="ECO:0000313" key="15">
    <source>
        <dbReference type="EMBL" id="CAD7194215.1"/>
    </source>
</evidence>
<dbReference type="InterPro" id="IPR011019">
    <property type="entry name" value="KIND_dom"/>
</dbReference>
<dbReference type="PROSITE" id="PS51377">
    <property type="entry name" value="KIND"/>
    <property type="match status" value="1"/>
</dbReference>
<reference evidence="15" key="1">
    <citation type="submission" date="2020-11" db="EMBL/GenBank/DDBJ databases">
        <authorList>
            <person name="Tran Van P."/>
        </authorList>
    </citation>
    <scope>NUCLEOTIDE SEQUENCE</scope>
</reference>
<evidence type="ECO:0000256" key="4">
    <source>
        <dbReference type="ARBA" id="ARBA00010956"/>
    </source>
</evidence>
<feature type="domain" description="KIND" evidence="14">
    <location>
        <begin position="1"/>
        <end position="90"/>
    </location>
</feature>
<keyword evidence="7" id="KW-0963">Cytoplasm</keyword>
<dbReference type="GO" id="GO:0051639">
    <property type="term" value="P:actin filament network formation"/>
    <property type="evidence" value="ECO:0007669"/>
    <property type="project" value="TreeGrafter"/>
</dbReference>
<accession>A0A7R8VC73</accession>
<evidence type="ECO:0000256" key="10">
    <source>
        <dbReference type="ARBA" id="ARBA00023136"/>
    </source>
</evidence>
<evidence type="ECO:0000256" key="5">
    <source>
        <dbReference type="ARBA" id="ARBA00022448"/>
    </source>
</evidence>
<dbReference type="GO" id="GO:0040038">
    <property type="term" value="P:polar body extrusion after meiotic divisions"/>
    <property type="evidence" value="ECO:0007669"/>
    <property type="project" value="TreeGrafter"/>
</dbReference>
<comment type="similarity">
    <text evidence="4">Belongs to the spire family.</text>
</comment>
<evidence type="ECO:0000256" key="8">
    <source>
        <dbReference type="ARBA" id="ARBA00022737"/>
    </source>
</evidence>
<dbReference type="GO" id="GO:0045010">
    <property type="term" value="P:actin nucleation"/>
    <property type="evidence" value="ECO:0007669"/>
    <property type="project" value="InterPro"/>
</dbReference>
<evidence type="ECO:0000256" key="9">
    <source>
        <dbReference type="ARBA" id="ARBA00022927"/>
    </source>
</evidence>
<dbReference type="GO" id="GO:0051295">
    <property type="term" value="P:establishment of meiotic spindle localization"/>
    <property type="evidence" value="ECO:0007669"/>
    <property type="project" value="TreeGrafter"/>
</dbReference>
<evidence type="ECO:0000256" key="7">
    <source>
        <dbReference type="ARBA" id="ARBA00022490"/>
    </source>
</evidence>
<dbReference type="PANTHER" id="PTHR21345">
    <property type="entry name" value="SPIRE"/>
    <property type="match status" value="1"/>
</dbReference>
<dbReference type="GO" id="GO:0008017">
    <property type="term" value="F:microtubule binding"/>
    <property type="evidence" value="ECO:0007669"/>
    <property type="project" value="TreeGrafter"/>
</dbReference>
<keyword evidence="5" id="KW-0813">Transport</keyword>
<sequence>MQIRSTLPFGMNLNPQCYHANCVTVLTYHLGEVIYQALDFGLNETEERRLSPDLDRLIDLMTSSTGLELGLAGSPRCWKINLIRPFTCRR</sequence>
<dbReference type="GO" id="GO:0030659">
    <property type="term" value="C:cytoplasmic vesicle membrane"/>
    <property type="evidence" value="ECO:0007669"/>
    <property type="project" value="UniProtKB-SubCell"/>
</dbReference>
<gene>
    <name evidence="15" type="ORF">TDIB3V08_LOCUS643</name>
</gene>
<keyword evidence="9" id="KW-0653">Protein transport</keyword>
<dbReference type="GO" id="GO:0048193">
    <property type="term" value="P:Golgi vesicle transport"/>
    <property type="evidence" value="ECO:0007669"/>
    <property type="project" value="TreeGrafter"/>
</dbReference>
<dbReference type="EMBL" id="OA564409">
    <property type="protein sequence ID" value="CAD7194215.1"/>
    <property type="molecule type" value="Genomic_DNA"/>
</dbReference>
<dbReference type="GO" id="GO:0003779">
    <property type="term" value="F:actin binding"/>
    <property type="evidence" value="ECO:0007669"/>
    <property type="project" value="UniProtKB-KW"/>
</dbReference>
<dbReference type="GO" id="GO:0005856">
    <property type="term" value="C:cytoskeleton"/>
    <property type="evidence" value="ECO:0007669"/>
    <property type="project" value="UniProtKB-SubCell"/>
</dbReference>
<dbReference type="InterPro" id="IPR029901">
    <property type="entry name" value="Spire"/>
</dbReference>
<evidence type="ECO:0000256" key="11">
    <source>
        <dbReference type="ARBA" id="ARBA00023203"/>
    </source>
</evidence>
<evidence type="ECO:0000256" key="3">
    <source>
        <dbReference type="ARBA" id="ARBA00004413"/>
    </source>
</evidence>
<keyword evidence="6" id="KW-1003">Cell membrane</keyword>
<comment type="subcellular location">
    <subcellularLocation>
        <location evidence="3">Cell membrane</location>
        <topology evidence="3">Peripheral membrane protein</topology>
        <orientation evidence="3">Cytoplasmic side</orientation>
    </subcellularLocation>
    <subcellularLocation>
        <location evidence="2">Cytoplasm</location>
        <location evidence="2">Cytoskeleton</location>
    </subcellularLocation>
    <subcellularLocation>
        <location evidence="1">Cytoplasmic vesicle membrane</location>
        <topology evidence="1">Peripheral membrane protein</topology>
        <orientation evidence="1">Cytoplasmic side</orientation>
    </subcellularLocation>
</comment>
<evidence type="ECO:0000256" key="6">
    <source>
        <dbReference type="ARBA" id="ARBA00022475"/>
    </source>
</evidence>
<dbReference type="GO" id="GO:0005886">
    <property type="term" value="C:plasma membrane"/>
    <property type="evidence" value="ECO:0007669"/>
    <property type="project" value="UniProtKB-SubCell"/>
</dbReference>
<evidence type="ECO:0000259" key="14">
    <source>
        <dbReference type="PROSITE" id="PS51377"/>
    </source>
</evidence>
<proteinExistence type="inferred from homology"/>
<keyword evidence="12" id="KW-0206">Cytoskeleton</keyword>
<dbReference type="GO" id="GO:0036089">
    <property type="term" value="P:cleavage furrow formation"/>
    <property type="evidence" value="ECO:0007669"/>
    <property type="project" value="TreeGrafter"/>
</dbReference>
<protein>
    <recommendedName>
        <fullName evidence="14">KIND domain-containing protein</fullName>
    </recommendedName>
</protein>
<keyword evidence="10" id="KW-0472">Membrane</keyword>
<dbReference type="Pfam" id="PF16474">
    <property type="entry name" value="KIND"/>
    <property type="match status" value="1"/>
</dbReference>
<keyword evidence="8" id="KW-0677">Repeat</keyword>
<organism evidence="15">
    <name type="scientific">Timema douglasi</name>
    <name type="common">Walking stick</name>
    <dbReference type="NCBI Taxonomy" id="61478"/>
    <lineage>
        <taxon>Eukaryota</taxon>
        <taxon>Metazoa</taxon>
        <taxon>Ecdysozoa</taxon>
        <taxon>Arthropoda</taxon>
        <taxon>Hexapoda</taxon>
        <taxon>Insecta</taxon>
        <taxon>Pterygota</taxon>
        <taxon>Neoptera</taxon>
        <taxon>Polyneoptera</taxon>
        <taxon>Phasmatodea</taxon>
        <taxon>Timematodea</taxon>
        <taxon>Timematoidea</taxon>
        <taxon>Timematidae</taxon>
        <taxon>Timema</taxon>
    </lineage>
</organism>
<evidence type="ECO:0000256" key="12">
    <source>
        <dbReference type="ARBA" id="ARBA00023212"/>
    </source>
</evidence>
<dbReference type="PANTHER" id="PTHR21345:SF3">
    <property type="entry name" value="PROTEIN SPIRE"/>
    <property type="match status" value="1"/>
</dbReference>
<name>A0A7R8VC73_TIMDO</name>
<dbReference type="GO" id="GO:0015031">
    <property type="term" value="P:protein transport"/>
    <property type="evidence" value="ECO:0007669"/>
    <property type="project" value="UniProtKB-KW"/>
</dbReference>
<evidence type="ECO:0000256" key="1">
    <source>
        <dbReference type="ARBA" id="ARBA00004180"/>
    </source>
</evidence>
<dbReference type="Gene3D" id="1.10.510.10">
    <property type="entry name" value="Transferase(Phosphotransferase) domain 1"/>
    <property type="match status" value="1"/>
</dbReference>
<dbReference type="GO" id="GO:0030041">
    <property type="term" value="P:actin filament polymerization"/>
    <property type="evidence" value="ECO:0007669"/>
    <property type="project" value="TreeGrafter"/>
</dbReference>
<evidence type="ECO:0000256" key="2">
    <source>
        <dbReference type="ARBA" id="ARBA00004245"/>
    </source>
</evidence>
<evidence type="ECO:0000256" key="13">
    <source>
        <dbReference type="ARBA" id="ARBA00023329"/>
    </source>
</evidence>
<dbReference type="AlphaFoldDB" id="A0A7R8VC73"/>
<keyword evidence="13" id="KW-0968">Cytoplasmic vesicle</keyword>
<dbReference type="GO" id="GO:0005938">
    <property type="term" value="C:cell cortex"/>
    <property type="evidence" value="ECO:0007669"/>
    <property type="project" value="TreeGrafter"/>
</dbReference>
<keyword evidence="11" id="KW-0009">Actin-binding</keyword>